<keyword evidence="2 6" id="KW-0812">Transmembrane</keyword>
<keyword evidence="3 6" id="KW-1133">Transmembrane helix</keyword>
<dbReference type="InterPro" id="IPR003006">
    <property type="entry name" value="Ig/MHC_CS"/>
</dbReference>
<evidence type="ECO:0000256" key="3">
    <source>
        <dbReference type="ARBA" id="ARBA00022989"/>
    </source>
</evidence>
<accession>A0ABM1AR20</accession>
<dbReference type="Proteomes" id="UP000694915">
    <property type="component" value="Linkage group LG2"/>
</dbReference>
<dbReference type="GeneID" id="101996905"/>
<dbReference type="InterPro" id="IPR007110">
    <property type="entry name" value="Ig-like_dom"/>
</dbReference>
<gene>
    <name evidence="10" type="primary">LOC101996905</name>
</gene>
<evidence type="ECO:0000313" key="9">
    <source>
        <dbReference type="Proteomes" id="UP000694915"/>
    </source>
</evidence>
<evidence type="ECO:0000256" key="7">
    <source>
        <dbReference type="SAM" id="SignalP"/>
    </source>
</evidence>
<dbReference type="InterPro" id="IPR003597">
    <property type="entry name" value="Ig_C1-set"/>
</dbReference>
<evidence type="ECO:0000256" key="4">
    <source>
        <dbReference type="ARBA" id="ARBA00023180"/>
    </source>
</evidence>
<dbReference type="PRINTS" id="PR01638">
    <property type="entry name" value="MHCCLASSI"/>
</dbReference>
<comment type="similarity">
    <text evidence="5">Belongs to the MHC class I family.</text>
</comment>
<dbReference type="SMART" id="SM00407">
    <property type="entry name" value="IGc1"/>
    <property type="match status" value="1"/>
</dbReference>
<dbReference type="SUPFAM" id="SSF54452">
    <property type="entry name" value="MHC antigen-recognition domain"/>
    <property type="match status" value="1"/>
</dbReference>
<evidence type="ECO:0000256" key="6">
    <source>
        <dbReference type="SAM" id="Phobius"/>
    </source>
</evidence>
<evidence type="ECO:0000256" key="5">
    <source>
        <dbReference type="RuleBase" id="RU004439"/>
    </source>
</evidence>
<name>A0ABM1AR20_MICOH</name>
<protein>
    <submittedName>
        <fullName evidence="10">HLA class I histocompatibility antigen, alpha chain F-like</fullName>
    </submittedName>
</protein>
<dbReference type="Gene3D" id="3.30.500.10">
    <property type="entry name" value="MHC class I-like antigen recognition-like"/>
    <property type="match status" value="1"/>
</dbReference>
<comment type="subcellular location">
    <subcellularLocation>
        <location evidence="1">Membrane</location>
        <topology evidence="1">Single-pass type I membrane protein</topology>
    </subcellularLocation>
</comment>
<feature type="transmembrane region" description="Helical" evidence="6">
    <location>
        <begin position="306"/>
        <end position="328"/>
    </location>
</feature>
<dbReference type="InterPro" id="IPR050208">
    <property type="entry name" value="MHC_class-I_related"/>
</dbReference>
<dbReference type="InterPro" id="IPR037055">
    <property type="entry name" value="MHC_I-like_Ag-recog_sf"/>
</dbReference>
<keyword evidence="4" id="KW-0325">Glycoprotein</keyword>
<dbReference type="InterPro" id="IPR036179">
    <property type="entry name" value="Ig-like_dom_sf"/>
</dbReference>
<feature type="domain" description="Ig-like" evidence="8">
    <location>
        <begin position="208"/>
        <end position="286"/>
    </location>
</feature>
<dbReference type="Gene3D" id="2.60.40.10">
    <property type="entry name" value="Immunoglobulins"/>
    <property type="match status" value="1"/>
</dbReference>
<evidence type="ECO:0000256" key="1">
    <source>
        <dbReference type="ARBA" id="ARBA00004479"/>
    </source>
</evidence>
<dbReference type="PROSITE" id="PS50835">
    <property type="entry name" value="IG_LIKE"/>
    <property type="match status" value="1"/>
</dbReference>
<keyword evidence="9" id="KW-1185">Reference proteome</keyword>
<dbReference type="SUPFAM" id="SSF48726">
    <property type="entry name" value="Immunoglobulin"/>
    <property type="match status" value="1"/>
</dbReference>
<dbReference type="CDD" id="cd07698">
    <property type="entry name" value="IgC1_MHC_I_alpha3"/>
    <property type="match status" value="1"/>
</dbReference>
<evidence type="ECO:0000259" key="8">
    <source>
        <dbReference type="PROSITE" id="PS50835"/>
    </source>
</evidence>
<feature type="chain" id="PRO_5047473991" evidence="7">
    <location>
        <begin position="23"/>
        <end position="388"/>
    </location>
</feature>
<dbReference type="InterPro" id="IPR013783">
    <property type="entry name" value="Ig-like_fold"/>
</dbReference>
<reference evidence="10" key="1">
    <citation type="submission" date="2025-08" db="UniProtKB">
        <authorList>
            <consortium name="RefSeq"/>
        </authorList>
    </citation>
    <scope>IDENTIFICATION</scope>
</reference>
<keyword evidence="6" id="KW-0472">Membrane</keyword>
<proteinExistence type="inferred from homology"/>
<dbReference type="PROSITE" id="PS00290">
    <property type="entry name" value="IG_MHC"/>
    <property type="match status" value="1"/>
</dbReference>
<dbReference type="PANTHER" id="PTHR16675:SF243">
    <property type="entry name" value="H-2 CLASS I HISTOCOMPATIBILITY ANTIGEN, TLA(B) ALPHA CHAIN-RELATED"/>
    <property type="match status" value="1"/>
</dbReference>
<dbReference type="Pfam" id="PF07654">
    <property type="entry name" value="C1-set"/>
    <property type="match status" value="1"/>
</dbReference>
<dbReference type="Pfam" id="PF00129">
    <property type="entry name" value="MHC_I"/>
    <property type="match status" value="1"/>
</dbReference>
<evidence type="ECO:0000313" key="10">
    <source>
        <dbReference type="RefSeq" id="XP_013206704.1"/>
    </source>
</evidence>
<dbReference type="InterPro" id="IPR011162">
    <property type="entry name" value="MHC_I/II-like_Ag-recog"/>
</dbReference>
<feature type="signal peptide" evidence="7">
    <location>
        <begin position="1"/>
        <end position="22"/>
    </location>
</feature>
<evidence type="ECO:0000256" key="2">
    <source>
        <dbReference type="ARBA" id="ARBA00022692"/>
    </source>
</evidence>
<sequence>MGTPVPRGFLLLLLVALTPTLAQTGSHSLSYLDLAISRPGLETRYIFIGYVDDKQFVHFDSDAQSQRLEPRGPLVEKLPPDYWEQWTTTVKIRKHFAPVLLQAAIKEYNVRQDVSHTLQCLDGCVIGPDRRFIRGYSRHAFDGQDYIALTDDLKTWRVVDSAPQIAGETWKKTVPAESLGAFLEVECVGLLLGFLEMGKEILLRIDPPKAHVIGHPRPEGDVALRCWALGFYPSEITLTWQRDGEDQTQDMELVETRPAGDGTFQKWAAVVVPSGEEQRYTCHVVHKGLPKPLILKWETPQPTIPIGGITAGLILLGVVVTGAVAATVMRKKRSRGREGVLHNLEDLPDLNSAKGDKENLKLQRIHFGTDAIVTYSFQEQQGQFSKLQ</sequence>
<organism evidence="9 10">
    <name type="scientific">Microtus ochrogaster</name>
    <name type="common">Prairie vole</name>
    <dbReference type="NCBI Taxonomy" id="79684"/>
    <lineage>
        <taxon>Eukaryota</taxon>
        <taxon>Metazoa</taxon>
        <taxon>Chordata</taxon>
        <taxon>Craniata</taxon>
        <taxon>Vertebrata</taxon>
        <taxon>Euteleostomi</taxon>
        <taxon>Mammalia</taxon>
        <taxon>Eutheria</taxon>
        <taxon>Euarchontoglires</taxon>
        <taxon>Glires</taxon>
        <taxon>Rodentia</taxon>
        <taxon>Myomorpha</taxon>
        <taxon>Muroidea</taxon>
        <taxon>Cricetidae</taxon>
        <taxon>Arvicolinae</taxon>
        <taxon>Microtus</taxon>
    </lineage>
</organism>
<dbReference type="RefSeq" id="XP_013206704.1">
    <property type="nucleotide sequence ID" value="XM_013351250.1"/>
</dbReference>
<dbReference type="InterPro" id="IPR011161">
    <property type="entry name" value="MHC_I-like_Ag-recog"/>
</dbReference>
<keyword evidence="7" id="KW-0732">Signal</keyword>
<dbReference type="PANTHER" id="PTHR16675">
    <property type="entry name" value="MHC CLASS I-RELATED"/>
    <property type="match status" value="1"/>
</dbReference>
<dbReference type="InterPro" id="IPR001039">
    <property type="entry name" value="MHC_I_a_a1/a2"/>
</dbReference>